<name>A0A6J4HUM0_9PROT</name>
<feature type="region of interest" description="Disordered" evidence="1">
    <location>
        <begin position="1"/>
        <end position="51"/>
    </location>
</feature>
<protein>
    <submittedName>
        <fullName evidence="2">High-affinity branched-chain amino acid transport system permease protein LivH</fullName>
    </submittedName>
</protein>
<gene>
    <name evidence="2" type="ORF">AVDCRST_MAG04-1238</name>
</gene>
<evidence type="ECO:0000256" key="1">
    <source>
        <dbReference type="SAM" id="MobiDB-lite"/>
    </source>
</evidence>
<feature type="compositionally biased region" description="Low complexity" evidence="1">
    <location>
        <begin position="77"/>
        <end position="95"/>
    </location>
</feature>
<organism evidence="2">
    <name type="scientific">uncultured Acetobacteraceae bacterium</name>
    <dbReference type="NCBI Taxonomy" id="169975"/>
    <lineage>
        <taxon>Bacteria</taxon>
        <taxon>Pseudomonadati</taxon>
        <taxon>Pseudomonadota</taxon>
        <taxon>Alphaproteobacteria</taxon>
        <taxon>Acetobacterales</taxon>
        <taxon>Acetobacteraceae</taxon>
        <taxon>environmental samples</taxon>
    </lineage>
</organism>
<feature type="compositionally biased region" description="Basic residues" evidence="1">
    <location>
        <begin position="188"/>
        <end position="199"/>
    </location>
</feature>
<evidence type="ECO:0000313" key="2">
    <source>
        <dbReference type="EMBL" id="CAA9233364.1"/>
    </source>
</evidence>
<feature type="compositionally biased region" description="Basic residues" evidence="1">
    <location>
        <begin position="97"/>
        <end position="120"/>
    </location>
</feature>
<proteinExistence type="predicted"/>
<feature type="compositionally biased region" description="Basic residues" evidence="1">
    <location>
        <begin position="134"/>
        <end position="144"/>
    </location>
</feature>
<feature type="region of interest" description="Disordered" evidence="1">
    <location>
        <begin position="67"/>
        <end position="211"/>
    </location>
</feature>
<sequence length="284" mass="30618">GPFPAGSAAERRAARRRVRPARAGAEPGVRRRGRGLALLRGAGHGGHVRRVVPPRADGLAAGARLRHLPADPRRARPAAAPARGPAAAGRAADQPGARHRRRAVRAARRRDARVFHRLPQPRRGDAADGVGRGVRVRHQARGLRRGAAGRGGALGVPEIHLRRHRHPRHRPRPGGDAADGRGPEAHLPHRLRGRRRAGGPRRLPAGGAARRASLRGPLLRADHLHDLRHGWLREHAGRLPRRLPHGPDRVHGRLLVEHGDVLRGRLPVLHPGHLPAAAGAVRAV</sequence>
<feature type="non-terminal residue" evidence="2">
    <location>
        <position position="1"/>
    </location>
</feature>
<feature type="compositionally biased region" description="Low complexity" evidence="1">
    <location>
        <begin position="200"/>
        <end position="211"/>
    </location>
</feature>
<reference evidence="2" key="1">
    <citation type="submission" date="2020-02" db="EMBL/GenBank/DDBJ databases">
        <authorList>
            <person name="Meier V. D."/>
        </authorList>
    </citation>
    <scope>NUCLEOTIDE SEQUENCE</scope>
    <source>
        <strain evidence="2">AVDCRST_MAG04</strain>
    </source>
</reference>
<feature type="compositionally biased region" description="Basic residues" evidence="1">
    <location>
        <begin position="161"/>
        <end position="172"/>
    </location>
</feature>
<accession>A0A6J4HUM0</accession>
<dbReference type="AlphaFoldDB" id="A0A6J4HUM0"/>
<feature type="non-terminal residue" evidence="2">
    <location>
        <position position="284"/>
    </location>
</feature>
<dbReference type="EMBL" id="CADCTL010000088">
    <property type="protein sequence ID" value="CAA9233364.1"/>
    <property type="molecule type" value="Genomic_DNA"/>
</dbReference>
<feature type="compositionally biased region" description="Basic and acidic residues" evidence="1">
    <location>
        <begin position="178"/>
        <end position="187"/>
    </location>
</feature>